<protein>
    <submittedName>
        <fullName evidence="2">Uncharacterized protein</fullName>
    </submittedName>
</protein>
<organism evidence="2 3">
    <name type="scientific">Bifidobacterium mongoliense DSM 21395</name>
    <dbReference type="NCBI Taxonomy" id="1437603"/>
    <lineage>
        <taxon>Bacteria</taxon>
        <taxon>Bacillati</taxon>
        <taxon>Actinomycetota</taxon>
        <taxon>Actinomycetes</taxon>
        <taxon>Bifidobacteriales</taxon>
        <taxon>Bifidobacteriaceae</taxon>
        <taxon>Bifidobacterium</taxon>
    </lineage>
</organism>
<comment type="caution">
    <text evidence="2">The sequence shown here is derived from an EMBL/GenBank/DDBJ whole genome shotgun (WGS) entry which is preliminary data.</text>
</comment>
<gene>
    <name evidence="2" type="ORF">BMON_1393</name>
</gene>
<dbReference type="eggNOG" id="ENOG5032KNB">
    <property type="taxonomic scope" value="Bacteria"/>
</dbReference>
<keyword evidence="3" id="KW-1185">Reference proteome</keyword>
<name>A0A087BSZ7_9BIFI</name>
<sequence length="414" mass="44080">MGQAAMTRTLHVISPLAWVAEVFEEELETMSGGGAIDGGGVTNATGATISASRHDVPVIPASAEGRVRATEGQSHVTSAEGSWRVVGHHPWDRDGVTGLTCGNGKGRGNGRGNGRGDTGGSGTGPIDDRDALWIAPDLLVRCNAGRRRAGLAPWRFTAPTPRWMADLPHELAGRTVLVVQVEELRQWGRFPDGLGERPWSQLCDGRVSGFNAARRDITELHHALSAAPGDSTIMVSGHLAGISEEWTVTIRHGRVVASCGSCRHLPPDSHHIVTIFDDTAVAGTTFHTGYRAKAERLAELAAAAAGPISASLLVAFRTPDDPGVVLEAEPVWCSAPYPVGARMMTAVIDTIAEARIIDDDASTGTTPVIDGIPVATGGMDAAGEHDNEHEFKPDPWMVRRLMERLTTRRRMTPH</sequence>
<dbReference type="EMBL" id="JGZE01000028">
    <property type="protein sequence ID" value="KFI74147.1"/>
    <property type="molecule type" value="Genomic_DNA"/>
</dbReference>
<reference evidence="2 3" key="1">
    <citation type="submission" date="2014-03" db="EMBL/GenBank/DDBJ databases">
        <title>Genomics of Bifidobacteria.</title>
        <authorList>
            <person name="Ventura M."/>
            <person name="Milani C."/>
            <person name="Lugli G.A."/>
        </authorList>
    </citation>
    <scope>NUCLEOTIDE SEQUENCE [LARGE SCALE GENOMIC DNA]</scope>
    <source>
        <strain evidence="2 3">DSM 21395</strain>
    </source>
</reference>
<evidence type="ECO:0000313" key="2">
    <source>
        <dbReference type="EMBL" id="KFI74147.1"/>
    </source>
</evidence>
<accession>A0A087BSZ7</accession>
<feature type="compositionally biased region" description="Gly residues" evidence="1">
    <location>
        <begin position="101"/>
        <end position="123"/>
    </location>
</feature>
<dbReference type="AlphaFoldDB" id="A0A087BSZ7"/>
<evidence type="ECO:0000256" key="1">
    <source>
        <dbReference type="SAM" id="MobiDB-lite"/>
    </source>
</evidence>
<dbReference type="Proteomes" id="UP000029082">
    <property type="component" value="Unassembled WGS sequence"/>
</dbReference>
<proteinExistence type="predicted"/>
<feature type="region of interest" description="Disordered" evidence="1">
    <location>
        <begin position="97"/>
        <end position="126"/>
    </location>
</feature>
<evidence type="ECO:0000313" key="3">
    <source>
        <dbReference type="Proteomes" id="UP000029082"/>
    </source>
</evidence>